<protein>
    <submittedName>
        <fullName evidence="5">Uncharacterized protein YutE (UPF0331/DUF86 family)</fullName>
    </submittedName>
</protein>
<comment type="caution">
    <text evidence="5">The sequence shown here is derived from an EMBL/GenBank/DDBJ whole genome shotgun (WGS) entry which is preliminary data.</text>
</comment>
<comment type="similarity">
    <text evidence="4">Belongs to the HepT RNase toxin family.</text>
</comment>
<keyword evidence="6" id="KW-1185">Reference proteome</keyword>
<dbReference type="Proteomes" id="UP001519343">
    <property type="component" value="Unassembled WGS sequence"/>
</dbReference>
<proteinExistence type="inferred from homology"/>
<dbReference type="InterPro" id="IPR037038">
    <property type="entry name" value="HepT-like_sf"/>
</dbReference>
<evidence type="ECO:0000256" key="3">
    <source>
        <dbReference type="ARBA" id="ARBA00022801"/>
    </source>
</evidence>
<dbReference type="RefSeq" id="WP_209812605.1">
    <property type="nucleotide sequence ID" value="NZ_JAGGKT010000024.1"/>
</dbReference>
<dbReference type="Gene3D" id="1.20.120.580">
    <property type="entry name" value="bsu32300-like"/>
    <property type="match status" value="1"/>
</dbReference>
<evidence type="ECO:0000256" key="4">
    <source>
        <dbReference type="ARBA" id="ARBA00024207"/>
    </source>
</evidence>
<dbReference type="InterPro" id="IPR008201">
    <property type="entry name" value="HepT-like"/>
</dbReference>
<evidence type="ECO:0000313" key="5">
    <source>
        <dbReference type="EMBL" id="MBP1934618.1"/>
    </source>
</evidence>
<sequence>MYNVDTNQINHLLDFIDSELIVGVEKILLIPREECLNDPIDRFALERISQLFIEAMTDIGNLLIDGFIMRDPGSYEDIVDIMADEKVYSPEQAEIFKRFVLFRKSLVGQYTDNISESLYDVYQQYDQTFRQYTTIIRSYLEKELW</sequence>
<evidence type="ECO:0000313" key="6">
    <source>
        <dbReference type="Proteomes" id="UP001519343"/>
    </source>
</evidence>
<organism evidence="5 6">
    <name type="scientific">Ammoniphilus resinae</name>
    <dbReference type="NCBI Taxonomy" id="861532"/>
    <lineage>
        <taxon>Bacteria</taxon>
        <taxon>Bacillati</taxon>
        <taxon>Bacillota</taxon>
        <taxon>Bacilli</taxon>
        <taxon>Bacillales</taxon>
        <taxon>Paenibacillaceae</taxon>
        <taxon>Aneurinibacillus group</taxon>
        <taxon>Ammoniphilus</taxon>
    </lineage>
</organism>
<evidence type="ECO:0000256" key="2">
    <source>
        <dbReference type="ARBA" id="ARBA00022722"/>
    </source>
</evidence>
<dbReference type="PANTHER" id="PTHR33397">
    <property type="entry name" value="UPF0331 PROTEIN YUTE"/>
    <property type="match status" value="1"/>
</dbReference>
<reference evidence="5 6" key="1">
    <citation type="submission" date="2021-03" db="EMBL/GenBank/DDBJ databases">
        <title>Genomic Encyclopedia of Type Strains, Phase IV (KMG-IV): sequencing the most valuable type-strain genomes for metagenomic binning, comparative biology and taxonomic classification.</title>
        <authorList>
            <person name="Goeker M."/>
        </authorList>
    </citation>
    <scope>NUCLEOTIDE SEQUENCE [LARGE SCALE GENOMIC DNA]</scope>
    <source>
        <strain evidence="5 6">DSM 24738</strain>
    </source>
</reference>
<dbReference type="Pfam" id="PF01934">
    <property type="entry name" value="HepT-like"/>
    <property type="match status" value="1"/>
</dbReference>
<keyword evidence="2" id="KW-0540">Nuclease</keyword>
<dbReference type="EMBL" id="JAGGKT010000024">
    <property type="protein sequence ID" value="MBP1934618.1"/>
    <property type="molecule type" value="Genomic_DNA"/>
</dbReference>
<keyword evidence="1" id="KW-1277">Toxin-antitoxin system</keyword>
<name>A0ABS4GWH6_9BACL</name>
<gene>
    <name evidence="5" type="ORF">J2Z37_004638</name>
</gene>
<dbReference type="PANTHER" id="PTHR33397:SF5">
    <property type="entry name" value="RNASE YUTE-RELATED"/>
    <property type="match status" value="1"/>
</dbReference>
<accession>A0ABS4GWH6</accession>
<dbReference type="InterPro" id="IPR052379">
    <property type="entry name" value="Type_VII_TA_RNase"/>
</dbReference>
<keyword evidence="3" id="KW-0378">Hydrolase</keyword>
<evidence type="ECO:0000256" key="1">
    <source>
        <dbReference type="ARBA" id="ARBA00022649"/>
    </source>
</evidence>